<organism evidence="2 3">
    <name type="scientific">Vitrella brassicaformis (strain CCMP3155)</name>
    <dbReference type="NCBI Taxonomy" id="1169540"/>
    <lineage>
        <taxon>Eukaryota</taxon>
        <taxon>Sar</taxon>
        <taxon>Alveolata</taxon>
        <taxon>Colpodellida</taxon>
        <taxon>Vitrellaceae</taxon>
        <taxon>Vitrella</taxon>
    </lineage>
</organism>
<reference evidence="2 3" key="1">
    <citation type="submission" date="2014-11" db="EMBL/GenBank/DDBJ databases">
        <authorList>
            <person name="Zhu J."/>
            <person name="Qi W."/>
            <person name="Song R."/>
        </authorList>
    </citation>
    <scope>NUCLEOTIDE SEQUENCE [LARGE SCALE GENOMIC DNA]</scope>
</reference>
<evidence type="ECO:0000313" key="3">
    <source>
        <dbReference type="Proteomes" id="UP000041254"/>
    </source>
</evidence>
<dbReference type="InParanoid" id="A0A0G4EKY6"/>
<accession>A0A0G4EKY6</accession>
<feature type="region of interest" description="Disordered" evidence="1">
    <location>
        <begin position="1"/>
        <end position="45"/>
    </location>
</feature>
<dbReference type="VEuPathDB" id="CryptoDB:Vbra_12229"/>
<dbReference type="AlphaFoldDB" id="A0A0G4EKY6"/>
<dbReference type="Proteomes" id="UP000041254">
    <property type="component" value="Unassembled WGS sequence"/>
</dbReference>
<evidence type="ECO:0000256" key="1">
    <source>
        <dbReference type="SAM" id="MobiDB-lite"/>
    </source>
</evidence>
<keyword evidence="3" id="KW-1185">Reference proteome</keyword>
<feature type="compositionally biased region" description="Low complexity" evidence="1">
    <location>
        <begin position="1"/>
        <end position="13"/>
    </location>
</feature>
<proteinExistence type="predicted"/>
<protein>
    <submittedName>
        <fullName evidence="2">Uncharacterized protein</fullName>
    </submittedName>
</protein>
<feature type="compositionally biased region" description="Basic and acidic residues" evidence="1">
    <location>
        <begin position="30"/>
        <end position="45"/>
    </location>
</feature>
<evidence type="ECO:0000313" key="2">
    <source>
        <dbReference type="EMBL" id="CEL97644.1"/>
    </source>
</evidence>
<name>A0A0G4EKY6_VITBC</name>
<dbReference type="EMBL" id="CDMY01000255">
    <property type="protein sequence ID" value="CEL97644.1"/>
    <property type="molecule type" value="Genomic_DNA"/>
</dbReference>
<gene>
    <name evidence="2" type="ORF">Vbra_12229</name>
</gene>
<sequence length="79" mass="8426">MAARRSSSSSASPPAEPLTSVSTSTAGAEQPKKSDGGEGSKEWGIKKDIPRIFLEEWIRIEQWVSKLPGKLPSTSAADL</sequence>